<reference evidence="3" key="1">
    <citation type="submission" date="2016-11" db="EMBL/GenBank/DDBJ databases">
        <authorList>
            <person name="Varghese N."/>
            <person name="Submissions S."/>
        </authorList>
    </citation>
    <scope>NUCLEOTIDE SEQUENCE [LARGE SCALE GENOMIC DNA]</scope>
    <source>
        <strain evidence="3">DSM 26991</strain>
    </source>
</reference>
<dbReference type="Proteomes" id="UP000184509">
    <property type="component" value="Unassembled WGS sequence"/>
</dbReference>
<dbReference type="InterPro" id="IPR045736">
    <property type="entry name" value="START_2"/>
</dbReference>
<sequence>MKKEKIHIEYLLNASTRSIIWNAISTPIGLEDWFADKVQMKDKTFTFCWGKSEVRKAELIGTRINSFVRFHWLDDEDEKSYFEFKMNFNELTSDYVLEITDFVDPEEKDDQFELWNSQIDTLKRACGM</sequence>
<dbReference type="Pfam" id="PF19569">
    <property type="entry name" value="START_2"/>
    <property type="match status" value="1"/>
</dbReference>
<gene>
    <name evidence="2" type="ORF">SAMN05444405_11921</name>
</gene>
<dbReference type="InterPro" id="IPR023393">
    <property type="entry name" value="START-like_dom_sf"/>
</dbReference>
<dbReference type="OrthoDB" id="667567at2"/>
<name>A0A1M5G4P9_9BACE</name>
<evidence type="ECO:0000259" key="1">
    <source>
        <dbReference type="Pfam" id="PF19569"/>
    </source>
</evidence>
<evidence type="ECO:0000313" key="3">
    <source>
        <dbReference type="Proteomes" id="UP000184509"/>
    </source>
</evidence>
<proteinExistence type="predicted"/>
<protein>
    <recommendedName>
        <fullName evidence="1">START-like domain-containing protein</fullName>
    </recommendedName>
</protein>
<dbReference type="AlphaFoldDB" id="A0A1M5G4P9"/>
<dbReference type="Gene3D" id="3.30.530.20">
    <property type="match status" value="1"/>
</dbReference>
<keyword evidence="3" id="KW-1185">Reference proteome</keyword>
<dbReference type="SUPFAM" id="SSF55961">
    <property type="entry name" value="Bet v1-like"/>
    <property type="match status" value="1"/>
</dbReference>
<dbReference type="STRING" id="1297750.SAMN05444405_11921"/>
<organism evidence="2 3">
    <name type="scientific">Bacteroides luti</name>
    <dbReference type="NCBI Taxonomy" id="1297750"/>
    <lineage>
        <taxon>Bacteria</taxon>
        <taxon>Pseudomonadati</taxon>
        <taxon>Bacteroidota</taxon>
        <taxon>Bacteroidia</taxon>
        <taxon>Bacteroidales</taxon>
        <taxon>Bacteroidaceae</taxon>
        <taxon>Bacteroides</taxon>
    </lineage>
</organism>
<evidence type="ECO:0000313" key="2">
    <source>
        <dbReference type="EMBL" id="SHF98441.1"/>
    </source>
</evidence>
<feature type="domain" description="START-like" evidence="1">
    <location>
        <begin position="2"/>
        <end position="127"/>
    </location>
</feature>
<dbReference type="RefSeq" id="WP_073403681.1">
    <property type="nucleotide sequence ID" value="NZ_FQTV01000019.1"/>
</dbReference>
<accession>A0A1M5G4P9</accession>
<dbReference type="EMBL" id="FQTV01000019">
    <property type="protein sequence ID" value="SHF98441.1"/>
    <property type="molecule type" value="Genomic_DNA"/>
</dbReference>